<dbReference type="Proteomes" id="UP000216998">
    <property type="component" value="Unassembled WGS sequence"/>
</dbReference>
<gene>
    <name evidence="2" type="ORF">CHU95_01470</name>
</gene>
<reference evidence="2 3" key="1">
    <citation type="submission" date="2017-07" db="EMBL/GenBank/DDBJ databases">
        <title>Niveispirillum cyanobacteriorum sp. nov., isolated from cyanobacterial aggregates in a eutrophic lake.</title>
        <authorList>
            <person name="Cai H."/>
        </authorList>
    </citation>
    <scope>NUCLEOTIDE SEQUENCE [LARGE SCALE GENOMIC DNA]</scope>
    <source>
        <strain evidence="3">TH1-14</strain>
    </source>
</reference>
<feature type="region of interest" description="Disordered" evidence="1">
    <location>
        <begin position="62"/>
        <end position="83"/>
    </location>
</feature>
<keyword evidence="3" id="KW-1185">Reference proteome</keyword>
<accession>A0A255Z9U5</accession>
<comment type="caution">
    <text evidence="2">The sequence shown here is derived from an EMBL/GenBank/DDBJ whole genome shotgun (WGS) entry which is preliminary data.</text>
</comment>
<organism evidence="2 3">
    <name type="scientific">Niveispirillum lacus</name>
    <dbReference type="NCBI Taxonomy" id="1981099"/>
    <lineage>
        <taxon>Bacteria</taxon>
        <taxon>Pseudomonadati</taxon>
        <taxon>Pseudomonadota</taxon>
        <taxon>Alphaproteobacteria</taxon>
        <taxon>Rhodospirillales</taxon>
        <taxon>Azospirillaceae</taxon>
        <taxon>Niveispirillum</taxon>
    </lineage>
</organism>
<dbReference type="Pfam" id="PF12118">
    <property type="entry name" value="SprA-related"/>
    <property type="match status" value="1"/>
</dbReference>
<feature type="compositionally biased region" description="Low complexity" evidence="1">
    <location>
        <begin position="133"/>
        <end position="150"/>
    </location>
</feature>
<feature type="compositionally biased region" description="Polar residues" evidence="1">
    <location>
        <begin position="151"/>
        <end position="174"/>
    </location>
</feature>
<name>A0A255Z9U5_9PROT</name>
<dbReference type="AlphaFoldDB" id="A0A255Z9U5"/>
<feature type="compositionally biased region" description="Low complexity" evidence="1">
    <location>
        <begin position="31"/>
        <end position="41"/>
    </location>
</feature>
<dbReference type="RefSeq" id="WP_094453012.1">
    <property type="nucleotide sequence ID" value="NZ_NOXU01000015.1"/>
</dbReference>
<feature type="region of interest" description="Disordered" evidence="1">
    <location>
        <begin position="1"/>
        <end position="49"/>
    </location>
</feature>
<feature type="compositionally biased region" description="Gly residues" evidence="1">
    <location>
        <begin position="15"/>
        <end position="30"/>
    </location>
</feature>
<dbReference type="OrthoDB" id="9812722at2"/>
<evidence type="ECO:0000313" key="2">
    <source>
        <dbReference type="EMBL" id="OYQ37390.1"/>
    </source>
</evidence>
<evidence type="ECO:0000256" key="1">
    <source>
        <dbReference type="SAM" id="MobiDB-lite"/>
    </source>
</evidence>
<dbReference type="InterPro" id="IPR021973">
    <property type="entry name" value="SprA-related"/>
</dbReference>
<feature type="compositionally biased region" description="Polar residues" evidence="1">
    <location>
        <begin position="1"/>
        <end position="11"/>
    </location>
</feature>
<proteinExistence type="predicted"/>
<protein>
    <recommendedName>
        <fullName evidence="4">Catalase</fullName>
    </recommendedName>
</protein>
<feature type="region of interest" description="Disordered" evidence="1">
    <location>
        <begin position="125"/>
        <end position="185"/>
    </location>
</feature>
<dbReference type="EMBL" id="NOXU01000015">
    <property type="protein sequence ID" value="OYQ37390.1"/>
    <property type="molecule type" value="Genomic_DNA"/>
</dbReference>
<evidence type="ECO:0000313" key="3">
    <source>
        <dbReference type="Proteomes" id="UP000216998"/>
    </source>
</evidence>
<sequence>MVALSGISSALFTPPGGGGRAARAGGGGEGASAPPGTPATERNLSSEQQAQLRELKQIDAQVRAHEQAHKTAGGPYAGSIQLEYTTGPDGRKYATAGEVPIDVSPVRGNPEATITKMEVVKRAALAPQDPSPQDRAVAAQADATKAQAQTELRQSRNADTGEQEEGTSGSSLSAARQAAENYRRAAAVTQPAFSFAISA</sequence>
<evidence type="ECO:0008006" key="4">
    <source>
        <dbReference type="Google" id="ProtNLM"/>
    </source>
</evidence>